<organism evidence="2">
    <name type="scientific">Micromonospora echinospora</name>
    <name type="common">Micromonospora purpurea</name>
    <dbReference type="NCBI Taxonomy" id="1877"/>
    <lineage>
        <taxon>Bacteria</taxon>
        <taxon>Bacillati</taxon>
        <taxon>Actinomycetota</taxon>
        <taxon>Actinomycetes</taxon>
        <taxon>Micromonosporales</taxon>
        <taxon>Micromonosporaceae</taxon>
        <taxon>Micromonospora</taxon>
    </lineage>
</organism>
<dbReference type="InterPro" id="IPR024091">
    <property type="entry name" value="LnmK-like_bifun_acyl/decarbox"/>
</dbReference>
<protein>
    <submittedName>
        <fullName evidence="2">Acyltransferase/decarboxylase</fullName>
    </submittedName>
</protein>
<dbReference type="InterPro" id="IPR040718">
    <property type="entry name" value="LnmK_N_HDF"/>
</dbReference>
<proteinExistence type="predicted"/>
<name>A0A2C9DJT7_MICEC</name>
<dbReference type="EMBL" id="KY454837">
    <property type="protein sequence ID" value="ARD70905.1"/>
    <property type="molecule type" value="Genomic_DNA"/>
</dbReference>
<sequence length="325" mass="35804">METNQQALFPQVGRPALVRRPGDWLERVELITPAMCGPNSLFIGQLGDWTWDAVGAACHIDPYSAVDPEGNPVYLSFAYFRVKACSDLSVEQLTFGDRLRVRSKVLSCGGDSLLTVHQVSRYHGDAGTEAAYGDGLAMDDFFRYDSPGCVHVETFNRWIQRSGDGTNHGLRRATPIGFQSHHLDPIADEHTPRRVVSMARRAAGFRAEGEPPPEAGLTLTYQVSASRDLNGVGLLYFASYFSIVDWAVLTLWRSLGRSSDSFLRRRVPDRQVCLFANANADDVLDVAVTTFPDAGGEDVVDVTVRRQDGSLLAVARQRITQNRAG</sequence>
<dbReference type="GO" id="GO:0016746">
    <property type="term" value="F:acyltransferase activity"/>
    <property type="evidence" value="ECO:0007669"/>
    <property type="project" value="UniProtKB-KW"/>
</dbReference>
<keyword evidence="2" id="KW-0808">Transferase</keyword>
<accession>A0A2C9DJT7</accession>
<dbReference type="Gene3D" id="3.10.129.10">
    <property type="entry name" value="Hotdog Thioesterase"/>
    <property type="match status" value="1"/>
</dbReference>
<reference evidence="2" key="1">
    <citation type="journal article" date="2017" name="Tetrahedron">
        <title>Isolation, structure elucidation and biosynthesis of monomeric benzo[b]fluorene nenestatin from Micromonospora echinospora SCSIO 04089.</title>
        <authorList>
            <person name="Jiang X."/>
            <person name="Zhang Q."/>
            <person name="Zhu Y."/>
            <person name="Nie F."/>
            <person name="Wu Z."/>
            <person name="Yang C."/>
            <person name="Zhang L."/>
            <person name="Tian X."/>
            <person name="Zhang C."/>
        </authorList>
    </citation>
    <scope>NUCLEOTIDE SEQUENCE</scope>
    <source>
        <strain evidence="2">SCSIO 04089</strain>
    </source>
</reference>
<dbReference type="NCBIfam" id="TIGR04098">
    <property type="entry name" value="LnmK_bifunc"/>
    <property type="match status" value="1"/>
</dbReference>
<dbReference type="AlphaFoldDB" id="A0A2C9DJT7"/>
<evidence type="ECO:0000259" key="1">
    <source>
        <dbReference type="Pfam" id="PF18238"/>
    </source>
</evidence>
<evidence type="ECO:0000313" key="2">
    <source>
        <dbReference type="EMBL" id="ARD70905.1"/>
    </source>
</evidence>
<feature type="domain" description="LnmK N-terminal" evidence="1">
    <location>
        <begin position="27"/>
        <end position="205"/>
    </location>
</feature>
<keyword evidence="2" id="KW-0012">Acyltransferase</keyword>
<dbReference type="Pfam" id="PF18238">
    <property type="entry name" value="LnmK_N_HDF"/>
    <property type="match status" value="1"/>
</dbReference>